<dbReference type="Pfam" id="PF03602">
    <property type="entry name" value="Cons_hypoth95"/>
    <property type="match status" value="1"/>
</dbReference>
<name>A0ABU7G5L6_9ALTE</name>
<comment type="caution">
    <text evidence="11">The sequence shown here is derived from an EMBL/GenBank/DDBJ whole genome shotgun (WGS) entry which is preliminary data.</text>
</comment>
<dbReference type="Gene3D" id="3.40.50.150">
    <property type="entry name" value="Vaccinia Virus protein VP39"/>
    <property type="match status" value="1"/>
</dbReference>
<feature type="region of interest" description="Disordered" evidence="10">
    <location>
        <begin position="1"/>
        <end position="22"/>
    </location>
</feature>
<accession>A0ABU7G5L6</accession>
<evidence type="ECO:0000313" key="12">
    <source>
        <dbReference type="Proteomes" id="UP001310248"/>
    </source>
</evidence>
<evidence type="ECO:0000313" key="11">
    <source>
        <dbReference type="EMBL" id="MEE1674531.1"/>
    </source>
</evidence>
<dbReference type="PROSITE" id="PS00092">
    <property type="entry name" value="N6_MTASE"/>
    <property type="match status" value="1"/>
</dbReference>
<evidence type="ECO:0000256" key="9">
    <source>
        <dbReference type="PIRNR" id="PIRNR004553"/>
    </source>
</evidence>
<dbReference type="RefSeq" id="WP_329775627.1">
    <property type="nucleotide sequence ID" value="NZ_JAYDYW010000008.1"/>
</dbReference>
<feature type="compositionally biased region" description="Basic residues" evidence="10">
    <location>
        <begin position="1"/>
        <end position="10"/>
    </location>
</feature>
<dbReference type="NCBIfam" id="TIGR00095">
    <property type="entry name" value="16S rRNA (guanine(966)-N(2))-methyltransferase RsmD"/>
    <property type="match status" value="1"/>
</dbReference>
<reference evidence="12" key="1">
    <citation type="submission" date="2023-07" db="EMBL/GenBank/DDBJ databases">
        <title>Draft genome sequence of Agarivorans aestuarii strain ZMCS4, a CAZymes producing bacteria isolated from the marine brown algae Clodostephus spongiosus.</title>
        <authorList>
            <person name="Lorente B."/>
            <person name="Cabral C."/>
            <person name="Frias J."/>
            <person name="Faria J."/>
            <person name="Toubarro D."/>
        </authorList>
    </citation>
    <scope>NUCLEOTIDE SEQUENCE [LARGE SCALE GENOMIC DNA]</scope>
    <source>
        <strain evidence="12">ZMCS4</strain>
    </source>
</reference>
<feature type="compositionally biased region" description="Low complexity" evidence="10">
    <location>
        <begin position="11"/>
        <end position="22"/>
    </location>
</feature>
<evidence type="ECO:0000256" key="8">
    <source>
        <dbReference type="ARBA" id="ARBA00048326"/>
    </source>
</evidence>
<gene>
    <name evidence="11" type="primary">rsmD</name>
    <name evidence="11" type="ORF">SNR37_003974</name>
</gene>
<organism evidence="11 12">
    <name type="scientific">Agarivorans aestuarii</name>
    <dbReference type="NCBI Taxonomy" id="1563703"/>
    <lineage>
        <taxon>Bacteria</taxon>
        <taxon>Pseudomonadati</taxon>
        <taxon>Pseudomonadota</taxon>
        <taxon>Gammaproteobacteria</taxon>
        <taxon>Alteromonadales</taxon>
        <taxon>Alteromonadaceae</taxon>
        <taxon>Agarivorans</taxon>
    </lineage>
</organism>
<keyword evidence="5 9" id="KW-0489">Methyltransferase</keyword>
<evidence type="ECO:0000256" key="3">
    <source>
        <dbReference type="ARBA" id="ARBA00012141"/>
    </source>
</evidence>
<evidence type="ECO:0000256" key="7">
    <source>
        <dbReference type="ARBA" id="ARBA00022691"/>
    </source>
</evidence>
<dbReference type="GO" id="GO:0052913">
    <property type="term" value="F:16S rRNA (guanine(966)-N(2))-methyltransferase activity"/>
    <property type="evidence" value="ECO:0007669"/>
    <property type="project" value="UniProtKB-EC"/>
</dbReference>
<dbReference type="InterPro" id="IPR029063">
    <property type="entry name" value="SAM-dependent_MTases_sf"/>
</dbReference>
<dbReference type="PANTHER" id="PTHR43542:SF1">
    <property type="entry name" value="METHYLTRANSFERASE"/>
    <property type="match status" value="1"/>
</dbReference>
<keyword evidence="6 9" id="KW-0808">Transferase</keyword>
<evidence type="ECO:0000256" key="4">
    <source>
        <dbReference type="ARBA" id="ARBA00013682"/>
    </source>
</evidence>
<dbReference type="InterPro" id="IPR002052">
    <property type="entry name" value="DNA_methylase_N6_adenine_CS"/>
</dbReference>
<keyword evidence="9" id="KW-0698">rRNA processing</keyword>
<evidence type="ECO:0000256" key="6">
    <source>
        <dbReference type="ARBA" id="ARBA00022679"/>
    </source>
</evidence>
<dbReference type="Proteomes" id="UP001310248">
    <property type="component" value="Unassembled WGS sequence"/>
</dbReference>
<dbReference type="PIRSF" id="PIRSF004553">
    <property type="entry name" value="CHP00095"/>
    <property type="match status" value="1"/>
</dbReference>
<keyword evidence="7 9" id="KW-0949">S-adenosyl-L-methionine</keyword>
<comment type="catalytic activity">
    <reaction evidence="8 9">
        <text>guanosine(966) in 16S rRNA + S-adenosyl-L-methionine = N(2)-methylguanosine(966) in 16S rRNA + S-adenosyl-L-homocysteine + H(+)</text>
        <dbReference type="Rhea" id="RHEA:23548"/>
        <dbReference type="Rhea" id="RHEA-COMP:10211"/>
        <dbReference type="Rhea" id="RHEA-COMP:10212"/>
        <dbReference type="ChEBI" id="CHEBI:15378"/>
        <dbReference type="ChEBI" id="CHEBI:57856"/>
        <dbReference type="ChEBI" id="CHEBI:59789"/>
        <dbReference type="ChEBI" id="CHEBI:74269"/>
        <dbReference type="ChEBI" id="CHEBI:74481"/>
        <dbReference type="EC" id="2.1.1.171"/>
    </reaction>
</comment>
<comment type="similarity">
    <text evidence="2 9">Belongs to the methyltransferase superfamily. RsmD family.</text>
</comment>
<dbReference type="EC" id="2.1.1.171" evidence="3 9"/>
<dbReference type="SUPFAM" id="SSF53335">
    <property type="entry name" value="S-adenosyl-L-methionine-dependent methyltransferases"/>
    <property type="match status" value="1"/>
</dbReference>
<protein>
    <recommendedName>
        <fullName evidence="4 9">Ribosomal RNA small subunit methyltransferase D</fullName>
        <ecNumber evidence="3 9">2.1.1.171</ecNumber>
    </recommendedName>
</protein>
<evidence type="ECO:0000256" key="2">
    <source>
        <dbReference type="ARBA" id="ARBA00005269"/>
    </source>
</evidence>
<dbReference type="PANTHER" id="PTHR43542">
    <property type="entry name" value="METHYLTRANSFERASE"/>
    <property type="match status" value="1"/>
</dbReference>
<evidence type="ECO:0000256" key="5">
    <source>
        <dbReference type="ARBA" id="ARBA00022603"/>
    </source>
</evidence>
<dbReference type="EMBL" id="JAYDYW010000008">
    <property type="protein sequence ID" value="MEE1674531.1"/>
    <property type="molecule type" value="Genomic_DNA"/>
</dbReference>
<proteinExistence type="inferred from homology"/>
<dbReference type="InterPro" id="IPR004398">
    <property type="entry name" value="RNA_MeTrfase_RsmD"/>
</dbReference>
<dbReference type="CDD" id="cd02440">
    <property type="entry name" value="AdoMet_MTases"/>
    <property type="match status" value="1"/>
</dbReference>
<evidence type="ECO:0000256" key="10">
    <source>
        <dbReference type="SAM" id="MobiDB-lite"/>
    </source>
</evidence>
<keyword evidence="12" id="KW-1185">Reference proteome</keyword>
<sequence length="204" mass="23016">MARLSSRKHSNQSNKSNNGSGQVRIIAGQWRGRKLKVLNSQGLRPTTDRVKETVFNWLSPYLHNSHCLDLFAGSGSLGFEALSRFASFTTFVEKDPQAAKQLKANLQVLDLGSEQAKLINQDALQWLKQTPSEAYDIVFIDPPFRCDLLAPSCTMLNDNGWLKADALVYLEFENEANEPELPANWHCIKEKQAGQVSYRLYQLT</sequence>
<comment type="function">
    <text evidence="1 9">Specifically methylates the guanine in position 966 of 16S rRNA in the assembled 30S particle.</text>
</comment>
<evidence type="ECO:0000256" key="1">
    <source>
        <dbReference type="ARBA" id="ARBA00002649"/>
    </source>
</evidence>
<reference evidence="11 12" key="2">
    <citation type="submission" date="2023-12" db="EMBL/GenBank/DDBJ databases">
        <authorList>
            <consortium name="Cladostephus spongiosus"/>
            <person name="Lorente B."/>
            <person name="Cabral C."/>
            <person name="Frias J."/>
            <person name="Faria J."/>
            <person name="Toubarro D."/>
        </authorList>
    </citation>
    <scope>NUCLEOTIDE SEQUENCE [LARGE SCALE GENOMIC DNA]</scope>
    <source>
        <strain evidence="11 12">ZMCS4</strain>
    </source>
</reference>